<comment type="caution">
    <text evidence="1">The sequence shown here is derived from an EMBL/GenBank/DDBJ whole genome shotgun (WGS) entry which is preliminary data.</text>
</comment>
<feature type="non-terminal residue" evidence="1">
    <location>
        <position position="42"/>
    </location>
</feature>
<gene>
    <name evidence="1" type="ORF">FWILDA_LOCUS20058</name>
</gene>
<dbReference type="Proteomes" id="UP001153678">
    <property type="component" value="Unassembled WGS sequence"/>
</dbReference>
<name>A0A9W4X1D0_9GLOM</name>
<sequence length="42" mass="4702">PNVLFNEFETTSLKVSALAYMDDTLWIANSQSDLNNIVNIAE</sequence>
<protein>
    <submittedName>
        <fullName evidence="1">13958_t:CDS:1</fullName>
    </submittedName>
</protein>
<dbReference type="EMBL" id="CAMKVN010027518">
    <property type="protein sequence ID" value="CAI2201422.1"/>
    <property type="molecule type" value="Genomic_DNA"/>
</dbReference>
<keyword evidence="2" id="KW-1185">Reference proteome</keyword>
<evidence type="ECO:0000313" key="2">
    <source>
        <dbReference type="Proteomes" id="UP001153678"/>
    </source>
</evidence>
<feature type="non-terminal residue" evidence="1">
    <location>
        <position position="1"/>
    </location>
</feature>
<evidence type="ECO:0000313" key="1">
    <source>
        <dbReference type="EMBL" id="CAI2201422.1"/>
    </source>
</evidence>
<dbReference type="AlphaFoldDB" id="A0A9W4X1D0"/>
<accession>A0A9W4X1D0</accession>
<proteinExistence type="predicted"/>
<reference evidence="1" key="1">
    <citation type="submission" date="2022-08" db="EMBL/GenBank/DDBJ databases">
        <authorList>
            <person name="Kallberg Y."/>
            <person name="Tangrot J."/>
            <person name="Rosling A."/>
        </authorList>
    </citation>
    <scope>NUCLEOTIDE SEQUENCE</scope>
    <source>
        <strain evidence="1">Wild A</strain>
    </source>
</reference>
<organism evidence="1 2">
    <name type="scientific">Funneliformis geosporum</name>
    <dbReference type="NCBI Taxonomy" id="1117311"/>
    <lineage>
        <taxon>Eukaryota</taxon>
        <taxon>Fungi</taxon>
        <taxon>Fungi incertae sedis</taxon>
        <taxon>Mucoromycota</taxon>
        <taxon>Glomeromycotina</taxon>
        <taxon>Glomeromycetes</taxon>
        <taxon>Glomerales</taxon>
        <taxon>Glomeraceae</taxon>
        <taxon>Funneliformis</taxon>
    </lineage>
</organism>